<dbReference type="EMBL" id="CAJOAX010004345">
    <property type="protein sequence ID" value="CAF3901611.1"/>
    <property type="molecule type" value="Genomic_DNA"/>
</dbReference>
<evidence type="ECO:0000313" key="2">
    <source>
        <dbReference type="Proteomes" id="UP000663823"/>
    </source>
</evidence>
<evidence type="ECO:0000313" key="1">
    <source>
        <dbReference type="EMBL" id="CAF3901611.1"/>
    </source>
</evidence>
<proteinExistence type="predicted"/>
<dbReference type="Proteomes" id="UP000663823">
    <property type="component" value="Unassembled WGS sequence"/>
</dbReference>
<accession>A0A819HS25</accession>
<dbReference type="AlphaFoldDB" id="A0A819HS25"/>
<organism evidence="1 2">
    <name type="scientific">Rotaria sordida</name>
    <dbReference type="NCBI Taxonomy" id="392033"/>
    <lineage>
        <taxon>Eukaryota</taxon>
        <taxon>Metazoa</taxon>
        <taxon>Spiralia</taxon>
        <taxon>Gnathifera</taxon>
        <taxon>Rotifera</taxon>
        <taxon>Eurotatoria</taxon>
        <taxon>Bdelloidea</taxon>
        <taxon>Philodinida</taxon>
        <taxon>Philodinidae</taxon>
        <taxon>Rotaria</taxon>
    </lineage>
</organism>
<protein>
    <submittedName>
        <fullName evidence="1">Uncharacterized protein</fullName>
    </submittedName>
</protein>
<comment type="caution">
    <text evidence="1">The sequence shown here is derived from an EMBL/GenBank/DDBJ whole genome shotgun (WGS) entry which is preliminary data.</text>
</comment>
<gene>
    <name evidence="1" type="ORF">OTI717_LOCUS23817</name>
</gene>
<reference evidence="1" key="1">
    <citation type="submission" date="2021-02" db="EMBL/GenBank/DDBJ databases">
        <authorList>
            <person name="Nowell W R."/>
        </authorList>
    </citation>
    <scope>NUCLEOTIDE SEQUENCE</scope>
</reference>
<feature type="non-terminal residue" evidence="1">
    <location>
        <position position="1"/>
    </location>
</feature>
<name>A0A819HS25_9BILA</name>
<sequence length="27" mass="3138">GIQHIKTLNVIFPSTHWTIQGYIDIQN</sequence>